<sequence length="1175" mass="128917">MYEILILGGKKEVKKSFALLTRALAAVLLWTSLFSAGVAPGRSVYAEPAAANVFAASSVTASAYGYVSDKYKPSQAIDGNLTSSKWVYQGGESLPDTRNPYWLKIDAGVEASVNQFMIAHAGSAGEPAGYNTRDFTIETSDDDVNWTPVVTVTGNTYAVTTHRLESPVTARYFKLNITNPGDADASTGRYTAQIYEFQAYGTIESPAAPAPLASLAAARTQDQGLLAEYYTGKSDFGFGDYKATTVDPEINFTNLEPALQTWTGQQDHVNIRWTGQIMPPQTDDYTFYMIGDNGFRLWVDDKPVIDHWVNDWDKEQTSGPVSLEGGKKYNLKIEYFEDSGGSNLYLRWAAPGMSKSIVPSDALFLPQGYTGPASAAVPKEGSSISLAMTADLGAIPAGLAPHWAVTADGQAIAVQSVEQGANSAVLRLNLADTVKPGQRVNVAYDGQGALQYASGTPVASFKFNPANASEVVNYAPIAIAMSFYGSPKTNRSFAWYTSYEKPQNAPANATDSIVEIVAADQDFNSASVKRFAGKPEDTRILNLKITNSTSGSFISHKVLAEGLTPGTAYKYRVGSAGNWSPEGSFMTEAENENDYEFLYMTDSQGSNSQDYEVFANTLKQGLEHYPNAKFMVMTGDQVDAGSLESQWLDYFGKPQNMFLKLPIMAAVGNHEGPYNDNYYYHFNYPNDSIQNPLPPGSVYSYDYGDAHIMVLNTMDIGWDDRQKESFRQQVEWLKKEVAQTDKKWKIVAFHKAIYSLGNHALDTDILDMRQMLYLVFDQLGIDVVLQGHDHTFMRSYQMYNDKPVADVQKDENGNALNPDGTLYMINNSAGTKYYDLKNGVDRYYAAVYEQPYEPIYSGIKMTDNSFTIESYKSGQAKPFDTYTIVRTDSKPNPVGQLTAGKTGDGKAVLSWNRPQPADEADEVRGFRIYETSGKLGMNWSDYVPAEKGRDAYQYIAAGTVPGETYEFAVKAVDKRDNSEASIISTSGNLPAAPTSPLVDDGYNTFGWTNVPGYGELADYEYSIDGGKQWLPVTANPQPVGDDDYPAGAVQVRVKANAATGAEAGLALVSNKPFTVNHILDTYKITGEIKRARQLQVNVALEPMAEYAADAYTVFELLDGDTPILVNAVPVKQNKLTFTQYFNVTGGNYKVKVFVIDRFTSDLNVPNQLARPITLQ</sequence>
<feature type="domain" description="PA14" evidence="5">
    <location>
        <begin position="220"/>
        <end position="362"/>
    </location>
</feature>
<dbReference type="Gene3D" id="2.60.40.380">
    <property type="entry name" value="Purple acid phosphatase-like, N-terminal"/>
    <property type="match status" value="1"/>
</dbReference>
<dbReference type="PANTHER" id="PTHR45867:SF3">
    <property type="entry name" value="ACID PHOSPHATASE TYPE 7"/>
    <property type="match status" value="1"/>
</dbReference>
<dbReference type="InterPro" id="IPR008963">
    <property type="entry name" value="Purple_acid_Pase-like_N"/>
</dbReference>
<dbReference type="Gene3D" id="2.60.120.260">
    <property type="entry name" value="Galactose-binding domain-like"/>
    <property type="match status" value="1"/>
</dbReference>
<dbReference type="InterPro" id="IPR037524">
    <property type="entry name" value="PA14/GLEYA"/>
</dbReference>
<dbReference type="InterPro" id="IPR013783">
    <property type="entry name" value="Ig-like_fold"/>
</dbReference>
<feature type="domain" description="F5/8 type C" evidence="3">
    <location>
        <begin position="37"/>
        <end position="202"/>
    </location>
</feature>
<dbReference type="CDD" id="cd00063">
    <property type="entry name" value="FN3"/>
    <property type="match status" value="1"/>
</dbReference>
<evidence type="ECO:0000313" key="6">
    <source>
        <dbReference type="EMBL" id="UQZ82998.1"/>
    </source>
</evidence>
<dbReference type="Gene3D" id="2.60.40.10">
    <property type="entry name" value="Immunoglobulins"/>
    <property type="match status" value="1"/>
</dbReference>
<dbReference type="Proteomes" id="UP001057134">
    <property type="component" value="Chromosome"/>
</dbReference>
<protein>
    <submittedName>
        <fullName evidence="6">Protective antigen</fullName>
    </submittedName>
</protein>
<dbReference type="SUPFAM" id="SSF49363">
    <property type="entry name" value="Purple acid phosphatase, N-terminal domain"/>
    <property type="match status" value="1"/>
</dbReference>
<dbReference type="PROSITE" id="PS50022">
    <property type="entry name" value="FA58C_3"/>
    <property type="match status" value="1"/>
</dbReference>
<dbReference type="Pfam" id="PF07691">
    <property type="entry name" value="PA14"/>
    <property type="match status" value="1"/>
</dbReference>
<dbReference type="InterPro" id="IPR003961">
    <property type="entry name" value="FN3_dom"/>
</dbReference>
<evidence type="ECO:0000256" key="2">
    <source>
        <dbReference type="SAM" id="MobiDB-lite"/>
    </source>
</evidence>
<dbReference type="EMBL" id="CP027059">
    <property type="protein sequence ID" value="UQZ82998.1"/>
    <property type="molecule type" value="Genomic_DNA"/>
</dbReference>
<dbReference type="PANTHER" id="PTHR45867">
    <property type="entry name" value="PURPLE ACID PHOSPHATASE"/>
    <property type="match status" value="1"/>
</dbReference>
<dbReference type="InterPro" id="IPR029052">
    <property type="entry name" value="Metallo-depent_PP-like"/>
</dbReference>
<evidence type="ECO:0000259" key="5">
    <source>
        <dbReference type="PROSITE" id="PS51820"/>
    </source>
</evidence>
<dbReference type="Pfam" id="PF16656">
    <property type="entry name" value="Pur_ac_phosph_N"/>
    <property type="match status" value="1"/>
</dbReference>
<dbReference type="PROSITE" id="PS50853">
    <property type="entry name" value="FN3"/>
    <property type="match status" value="1"/>
</dbReference>
<dbReference type="InterPro" id="IPR004843">
    <property type="entry name" value="Calcineurin-like_PHP"/>
</dbReference>
<dbReference type="InterPro" id="IPR036116">
    <property type="entry name" value="FN3_sf"/>
</dbReference>
<dbReference type="Pfam" id="PF13753">
    <property type="entry name" value="SWM_repeat"/>
    <property type="match status" value="1"/>
</dbReference>
<dbReference type="InterPro" id="IPR028059">
    <property type="entry name" value="SWM_rpt"/>
</dbReference>
<dbReference type="InterPro" id="IPR011658">
    <property type="entry name" value="PA14_dom"/>
</dbReference>
<keyword evidence="7" id="KW-1185">Reference proteome</keyword>
<accession>A0ABY4RLJ9</accession>
<keyword evidence="1" id="KW-0732">Signal</keyword>
<dbReference type="SUPFAM" id="SSF49265">
    <property type="entry name" value="Fibronectin type III"/>
    <property type="match status" value="1"/>
</dbReference>
<proteinExistence type="predicted"/>
<dbReference type="Gene3D" id="3.90.182.10">
    <property type="entry name" value="Toxin - Anthrax Protective Antigen,domain 1"/>
    <property type="match status" value="1"/>
</dbReference>
<evidence type="ECO:0000259" key="4">
    <source>
        <dbReference type="PROSITE" id="PS50853"/>
    </source>
</evidence>
<reference evidence="6" key="2">
    <citation type="journal article" date="2021" name="J Anim Sci Technol">
        <title>Complete genome sequence of Paenibacillus konkukensis sp. nov. SK3146 as a potential probiotic strain.</title>
        <authorList>
            <person name="Jung H.I."/>
            <person name="Park S."/>
            <person name="Niu K.M."/>
            <person name="Lee S.W."/>
            <person name="Kothari D."/>
            <person name="Yi K.J."/>
            <person name="Kim S.K."/>
        </authorList>
    </citation>
    <scope>NUCLEOTIDE SEQUENCE</scope>
    <source>
        <strain evidence="6">SK3146</strain>
    </source>
</reference>
<dbReference type="SMART" id="SM00758">
    <property type="entry name" value="PA14"/>
    <property type="match status" value="1"/>
</dbReference>
<dbReference type="Pfam" id="PF00754">
    <property type="entry name" value="F5_F8_type_C"/>
    <property type="match status" value="1"/>
</dbReference>
<dbReference type="SUPFAM" id="SSF56988">
    <property type="entry name" value="Anthrax protective antigen"/>
    <property type="match status" value="1"/>
</dbReference>
<dbReference type="PROSITE" id="PS51820">
    <property type="entry name" value="PA14"/>
    <property type="match status" value="1"/>
</dbReference>
<dbReference type="InterPro" id="IPR008979">
    <property type="entry name" value="Galactose-bd-like_sf"/>
</dbReference>
<dbReference type="InterPro" id="IPR000421">
    <property type="entry name" value="FA58C"/>
</dbReference>
<dbReference type="SMART" id="SM00060">
    <property type="entry name" value="FN3"/>
    <property type="match status" value="1"/>
</dbReference>
<evidence type="ECO:0000256" key="1">
    <source>
        <dbReference type="ARBA" id="ARBA00022729"/>
    </source>
</evidence>
<organism evidence="6 7">
    <name type="scientific">Paenibacillus konkukensis</name>
    <dbReference type="NCBI Taxonomy" id="2020716"/>
    <lineage>
        <taxon>Bacteria</taxon>
        <taxon>Bacillati</taxon>
        <taxon>Bacillota</taxon>
        <taxon>Bacilli</taxon>
        <taxon>Bacillales</taxon>
        <taxon>Paenibacillaceae</taxon>
        <taxon>Paenibacillus</taxon>
    </lineage>
</organism>
<dbReference type="InterPro" id="IPR015914">
    <property type="entry name" value="PAPs_N"/>
</dbReference>
<evidence type="ECO:0000259" key="3">
    <source>
        <dbReference type="PROSITE" id="PS50022"/>
    </source>
</evidence>
<dbReference type="SUPFAM" id="SSF49785">
    <property type="entry name" value="Galactose-binding domain-like"/>
    <property type="match status" value="1"/>
</dbReference>
<dbReference type="SUPFAM" id="SSF56300">
    <property type="entry name" value="Metallo-dependent phosphatases"/>
    <property type="match status" value="1"/>
</dbReference>
<feature type="region of interest" description="Disordered" evidence="2">
    <location>
        <begin position="890"/>
        <end position="909"/>
    </location>
</feature>
<feature type="domain" description="Fibronectin type-III" evidence="4">
    <location>
        <begin position="893"/>
        <end position="992"/>
    </location>
</feature>
<dbReference type="Gene3D" id="3.60.21.10">
    <property type="match status" value="1"/>
</dbReference>
<evidence type="ECO:0000313" key="7">
    <source>
        <dbReference type="Proteomes" id="UP001057134"/>
    </source>
</evidence>
<reference evidence="6" key="1">
    <citation type="submission" date="2018-02" db="EMBL/GenBank/DDBJ databases">
        <authorList>
            <person name="Kim S.-K."/>
            <person name="Jung H.-I."/>
            <person name="Lee S.-W."/>
        </authorList>
    </citation>
    <scope>NUCLEOTIDE SEQUENCE</scope>
    <source>
        <strain evidence="6">SK3146</strain>
    </source>
</reference>
<dbReference type="Pfam" id="PF00149">
    <property type="entry name" value="Metallophos"/>
    <property type="match status" value="1"/>
</dbReference>
<name>A0ABY4RLJ9_9BACL</name>
<gene>
    <name evidence="6" type="primary">pagA</name>
    <name evidence="6" type="ORF">SK3146_02158</name>
</gene>